<dbReference type="InterPro" id="IPR006764">
    <property type="entry name" value="SAM_dep_MeTrfase_SAV2177_type"/>
</dbReference>
<gene>
    <name evidence="1" type="ORF">DFJ69_3199</name>
</gene>
<reference evidence="1 2" key="1">
    <citation type="submission" date="2018-08" db="EMBL/GenBank/DDBJ databases">
        <title>Sequencing the genomes of 1000 actinobacteria strains.</title>
        <authorList>
            <person name="Klenk H.-P."/>
        </authorList>
    </citation>
    <scope>NUCLEOTIDE SEQUENCE [LARGE SCALE GENOMIC DNA]</scope>
    <source>
        <strain evidence="1 2">DSM 43927</strain>
    </source>
</reference>
<dbReference type="PIRSF" id="PIRSF017393">
    <property type="entry name" value="MTase_SAV2177"/>
    <property type="match status" value="1"/>
</dbReference>
<dbReference type="CDD" id="cd02440">
    <property type="entry name" value="AdoMet_MTases"/>
    <property type="match status" value="1"/>
</dbReference>
<dbReference type="SUPFAM" id="SSF53335">
    <property type="entry name" value="S-adenosyl-L-methionine-dependent methyltransferases"/>
    <property type="match status" value="1"/>
</dbReference>
<evidence type="ECO:0000313" key="1">
    <source>
        <dbReference type="EMBL" id="REE97725.1"/>
    </source>
</evidence>
<dbReference type="Pfam" id="PF04672">
    <property type="entry name" value="Methyltransf_19"/>
    <property type="match status" value="1"/>
</dbReference>
<sequence>MNHADPFGHDGRDLTLPSPARVYDHLLGGKDNYEADRALAERMLAVQPRLAHAARENRAFVERAVRRLAEAGHDQFVDIGCGLPTLDNVHQIAARRRPGARVLYLDNDPIVLAHGRALLTEGGDVGVAGADLREPRRILDVMDASRLLDLSRPVVVLMTAVLHFLTDADGPYEAVAEIRRALPAGSALVISHLASDVAAQATAEAARLFGDECPVPLVPRPRDEVAAFFGELTPVSPGLVFTGQWCPSVVGRSPERTLMYAGIGASVPLPELPSRPRVETVRHPYGLRSVHPH</sequence>
<protein>
    <submittedName>
        <fullName evidence="1">S-adenosyl methyltransferase</fullName>
    </submittedName>
</protein>
<name>A0A3D9SXJ0_9ACTN</name>
<keyword evidence="1" id="KW-0808">Transferase</keyword>
<keyword evidence="2" id="KW-1185">Reference proteome</keyword>
<dbReference type="RefSeq" id="WP_170177674.1">
    <property type="nucleotide sequence ID" value="NZ_QTTT01000001.1"/>
</dbReference>
<accession>A0A3D9SXJ0</accession>
<comment type="caution">
    <text evidence="1">The sequence shown here is derived from an EMBL/GenBank/DDBJ whole genome shotgun (WGS) entry which is preliminary data.</text>
</comment>
<proteinExistence type="predicted"/>
<dbReference type="GO" id="GO:0032259">
    <property type="term" value="P:methylation"/>
    <property type="evidence" value="ECO:0007669"/>
    <property type="project" value="UniProtKB-KW"/>
</dbReference>
<dbReference type="AlphaFoldDB" id="A0A3D9SXJ0"/>
<evidence type="ECO:0000313" key="2">
    <source>
        <dbReference type="Proteomes" id="UP000256661"/>
    </source>
</evidence>
<organism evidence="1 2">
    <name type="scientific">Thermomonospora umbrina</name>
    <dbReference type="NCBI Taxonomy" id="111806"/>
    <lineage>
        <taxon>Bacteria</taxon>
        <taxon>Bacillati</taxon>
        <taxon>Actinomycetota</taxon>
        <taxon>Actinomycetes</taxon>
        <taxon>Streptosporangiales</taxon>
        <taxon>Thermomonosporaceae</taxon>
        <taxon>Thermomonospora</taxon>
    </lineage>
</organism>
<dbReference type="Proteomes" id="UP000256661">
    <property type="component" value="Unassembled WGS sequence"/>
</dbReference>
<dbReference type="InterPro" id="IPR029063">
    <property type="entry name" value="SAM-dependent_MTases_sf"/>
</dbReference>
<keyword evidence="1" id="KW-0489">Methyltransferase</keyword>
<dbReference type="EMBL" id="QTTT01000001">
    <property type="protein sequence ID" value="REE97725.1"/>
    <property type="molecule type" value="Genomic_DNA"/>
</dbReference>
<dbReference type="Gene3D" id="3.40.50.150">
    <property type="entry name" value="Vaccinia Virus protein VP39"/>
    <property type="match status" value="1"/>
</dbReference>
<dbReference type="GO" id="GO:0008168">
    <property type="term" value="F:methyltransferase activity"/>
    <property type="evidence" value="ECO:0007669"/>
    <property type="project" value="UniProtKB-KW"/>
</dbReference>